<reference evidence="1 2" key="1">
    <citation type="journal article" date="2021" name="Commun. Biol.">
        <title>The genome of Shorea leprosula (Dipterocarpaceae) highlights the ecological relevance of drought in aseasonal tropical rainforests.</title>
        <authorList>
            <person name="Ng K.K.S."/>
            <person name="Kobayashi M.J."/>
            <person name="Fawcett J.A."/>
            <person name="Hatakeyama M."/>
            <person name="Paape T."/>
            <person name="Ng C.H."/>
            <person name="Ang C.C."/>
            <person name="Tnah L.H."/>
            <person name="Lee C.T."/>
            <person name="Nishiyama T."/>
            <person name="Sese J."/>
            <person name="O'Brien M.J."/>
            <person name="Copetti D."/>
            <person name="Mohd Noor M.I."/>
            <person name="Ong R.C."/>
            <person name="Putra M."/>
            <person name="Sireger I.Z."/>
            <person name="Indrioko S."/>
            <person name="Kosugi Y."/>
            <person name="Izuno A."/>
            <person name="Isagi Y."/>
            <person name="Lee S.L."/>
            <person name="Shimizu K.K."/>
        </authorList>
    </citation>
    <scope>NUCLEOTIDE SEQUENCE [LARGE SCALE GENOMIC DNA]</scope>
    <source>
        <strain evidence="1">214</strain>
    </source>
</reference>
<gene>
    <name evidence="1" type="ORF">SLEP1_g53857</name>
</gene>
<proteinExistence type="predicted"/>
<organism evidence="1 2">
    <name type="scientific">Rubroshorea leprosula</name>
    <dbReference type="NCBI Taxonomy" id="152421"/>
    <lineage>
        <taxon>Eukaryota</taxon>
        <taxon>Viridiplantae</taxon>
        <taxon>Streptophyta</taxon>
        <taxon>Embryophyta</taxon>
        <taxon>Tracheophyta</taxon>
        <taxon>Spermatophyta</taxon>
        <taxon>Magnoliopsida</taxon>
        <taxon>eudicotyledons</taxon>
        <taxon>Gunneridae</taxon>
        <taxon>Pentapetalae</taxon>
        <taxon>rosids</taxon>
        <taxon>malvids</taxon>
        <taxon>Malvales</taxon>
        <taxon>Dipterocarpaceae</taxon>
        <taxon>Rubroshorea</taxon>
    </lineage>
</organism>
<dbReference type="Proteomes" id="UP001054252">
    <property type="component" value="Unassembled WGS sequence"/>
</dbReference>
<protein>
    <submittedName>
        <fullName evidence="1">Uncharacterized protein</fullName>
    </submittedName>
</protein>
<keyword evidence="2" id="KW-1185">Reference proteome</keyword>
<dbReference type="EMBL" id="BPVZ01000218">
    <property type="protein sequence ID" value="GKV46898.1"/>
    <property type="molecule type" value="Genomic_DNA"/>
</dbReference>
<evidence type="ECO:0000313" key="1">
    <source>
        <dbReference type="EMBL" id="GKV46898.1"/>
    </source>
</evidence>
<accession>A0AAV5MAK5</accession>
<name>A0AAV5MAK5_9ROSI</name>
<sequence>MWKLGIFLGIIPSHVHVGLSTRSHLDLLFQEGAKNQFGCFYESSQGS</sequence>
<dbReference type="AlphaFoldDB" id="A0AAV5MAK5"/>
<evidence type="ECO:0000313" key="2">
    <source>
        <dbReference type="Proteomes" id="UP001054252"/>
    </source>
</evidence>
<comment type="caution">
    <text evidence="1">The sequence shown here is derived from an EMBL/GenBank/DDBJ whole genome shotgun (WGS) entry which is preliminary data.</text>
</comment>